<protein>
    <submittedName>
        <fullName evidence="1">Uncharacterized protein</fullName>
    </submittedName>
</protein>
<dbReference type="Proteomes" id="UP000700334">
    <property type="component" value="Unassembled WGS sequence"/>
</dbReference>
<organism evidence="1 2">
    <name type="scientific">Galemys pyrenaicus</name>
    <name type="common">Iberian desman</name>
    <name type="synonym">Pyrenean desman</name>
    <dbReference type="NCBI Taxonomy" id="202257"/>
    <lineage>
        <taxon>Eukaryota</taxon>
        <taxon>Metazoa</taxon>
        <taxon>Chordata</taxon>
        <taxon>Craniata</taxon>
        <taxon>Vertebrata</taxon>
        <taxon>Euteleostomi</taxon>
        <taxon>Mammalia</taxon>
        <taxon>Eutheria</taxon>
        <taxon>Laurasiatheria</taxon>
        <taxon>Eulipotyphla</taxon>
        <taxon>Talpidae</taxon>
        <taxon>Galemys</taxon>
    </lineage>
</organism>
<sequence>IKVFAICFICDIFFFYWNWIAVVSKWHKAFCSGFSLGNIASVCQHMLSNGTHEANRENGFGPTILHSVAFVEDLALSIMSSICNG</sequence>
<evidence type="ECO:0000313" key="1">
    <source>
        <dbReference type="EMBL" id="KAG8516550.1"/>
    </source>
</evidence>
<feature type="non-terminal residue" evidence="1">
    <location>
        <position position="85"/>
    </location>
</feature>
<keyword evidence="2" id="KW-1185">Reference proteome</keyword>
<accession>A0A8J6AG30</accession>
<evidence type="ECO:0000313" key="2">
    <source>
        <dbReference type="Proteomes" id="UP000700334"/>
    </source>
</evidence>
<dbReference type="AlphaFoldDB" id="A0A8J6AG30"/>
<comment type="caution">
    <text evidence="1">The sequence shown here is derived from an EMBL/GenBank/DDBJ whole genome shotgun (WGS) entry which is preliminary data.</text>
</comment>
<proteinExistence type="predicted"/>
<gene>
    <name evidence="1" type="ORF">J0S82_008254</name>
</gene>
<feature type="non-terminal residue" evidence="1">
    <location>
        <position position="1"/>
    </location>
</feature>
<dbReference type="EMBL" id="JAGFMF010011678">
    <property type="protein sequence ID" value="KAG8516550.1"/>
    <property type="molecule type" value="Genomic_DNA"/>
</dbReference>
<name>A0A8J6AG30_GALPY</name>
<reference evidence="1" key="1">
    <citation type="journal article" date="2021" name="Evol. Appl.">
        <title>The genome of the Pyrenean desman and the effects of bottlenecks and inbreeding on the genomic landscape of an endangered species.</title>
        <authorList>
            <person name="Escoda L."/>
            <person name="Castresana J."/>
        </authorList>
    </citation>
    <scope>NUCLEOTIDE SEQUENCE</scope>
    <source>
        <strain evidence="1">IBE-C5619</strain>
    </source>
</reference>